<sequence length="174" mass="18496">MVMVERWRRVRSAYAGEDRRPLGGYLASLVSYAGLVGAATVVGRRRGVRLPDRSSPGDVLLLAVATHKASRLLTKAAVTSVLRAPFTHFEGPAGHAEVNESPRHGRRHAVGELVTCPFCSGVWIAGALTAARVLAPRATGLVTTALTAVAVSDWLHLAYDRAKNPARSGEGPVR</sequence>
<dbReference type="InterPro" id="IPR010773">
    <property type="entry name" value="Mycophage_PG1_Gp7"/>
</dbReference>
<keyword evidence="1" id="KW-0812">Transmembrane</keyword>
<gene>
    <name evidence="2" type="ORF">DFJ66_2292</name>
</gene>
<feature type="transmembrane region" description="Helical" evidence="1">
    <location>
        <begin position="22"/>
        <end position="43"/>
    </location>
</feature>
<dbReference type="AlphaFoldDB" id="A0A495XC40"/>
<evidence type="ECO:0000313" key="3">
    <source>
        <dbReference type="Proteomes" id="UP000272729"/>
    </source>
</evidence>
<name>A0A495XC40_9PSEU</name>
<reference evidence="2 3" key="1">
    <citation type="submission" date="2018-10" db="EMBL/GenBank/DDBJ databases">
        <title>Sequencing the genomes of 1000 actinobacteria strains.</title>
        <authorList>
            <person name="Klenk H.-P."/>
        </authorList>
    </citation>
    <scope>NUCLEOTIDE SEQUENCE [LARGE SCALE GENOMIC DNA]</scope>
    <source>
        <strain evidence="2 3">DSM 43911</strain>
    </source>
</reference>
<dbReference type="EMBL" id="RBXR01000001">
    <property type="protein sequence ID" value="RKT69098.1"/>
    <property type="molecule type" value="Genomic_DNA"/>
</dbReference>
<dbReference type="Pfam" id="PF07098">
    <property type="entry name" value="DUF1360"/>
    <property type="match status" value="1"/>
</dbReference>
<dbReference type="OrthoDB" id="4722315at2"/>
<keyword evidence="3" id="KW-1185">Reference proteome</keyword>
<keyword evidence="1" id="KW-0472">Membrane</keyword>
<dbReference type="RefSeq" id="WP_121220583.1">
    <property type="nucleotide sequence ID" value="NZ_JBIUBA010000035.1"/>
</dbReference>
<comment type="caution">
    <text evidence="2">The sequence shown here is derived from an EMBL/GenBank/DDBJ whole genome shotgun (WGS) entry which is preliminary data.</text>
</comment>
<accession>A0A495XC40</accession>
<protein>
    <submittedName>
        <fullName evidence="2">Uncharacterized protein DUF1360</fullName>
    </submittedName>
</protein>
<dbReference type="Proteomes" id="UP000272729">
    <property type="component" value="Unassembled WGS sequence"/>
</dbReference>
<evidence type="ECO:0000256" key="1">
    <source>
        <dbReference type="SAM" id="Phobius"/>
    </source>
</evidence>
<proteinExistence type="predicted"/>
<evidence type="ECO:0000313" key="2">
    <source>
        <dbReference type="EMBL" id="RKT69098.1"/>
    </source>
</evidence>
<keyword evidence="1" id="KW-1133">Transmembrane helix</keyword>
<organism evidence="2 3">
    <name type="scientific">Saccharothrix variisporea</name>
    <dbReference type="NCBI Taxonomy" id="543527"/>
    <lineage>
        <taxon>Bacteria</taxon>
        <taxon>Bacillati</taxon>
        <taxon>Actinomycetota</taxon>
        <taxon>Actinomycetes</taxon>
        <taxon>Pseudonocardiales</taxon>
        <taxon>Pseudonocardiaceae</taxon>
        <taxon>Saccharothrix</taxon>
    </lineage>
</organism>